<dbReference type="KEGG" id="msaa:QYS49_38250"/>
<organism evidence="1 2">
    <name type="scientific">Marivirga salinarum</name>
    <dbReference type="NCBI Taxonomy" id="3059078"/>
    <lineage>
        <taxon>Bacteria</taxon>
        <taxon>Pseudomonadati</taxon>
        <taxon>Bacteroidota</taxon>
        <taxon>Cytophagia</taxon>
        <taxon>Cytophagales</taxon>
        <taxon>Marivirgaceae</taxon>
        <taxon>Marivirga</taxon>
    </lineage>
</organism>
<evidence type="ECO:0000313" key="1">
    <source>
        <dbReference type="EMBL" id="WMN11401.1"/>
    </source>
</evidence>
<sequence>MKYFILAIFICFSHFGFSQILNLQNSKIEKDSSLIKGNVTASLSMYNRSAAANEPVEFFGYNLKSSIALFLKNSRLAFINDFSYLKINEDPFLNTGFQHLRYSMFEDKRVHPEAFVQFQYDNFRGLFPRWIAGVGLRHDLVKTEDFSFFFSPGIMWEYEAWMIPNTEDEVKVSFLKSTNYIGFRWDVNEFLDINTINYYQTTYDSDAELWRNRYSIELNINSKITERLGINNSFTLSYEDEPIVPITQTIYNFTAGINYKF</sequence>
<protein>
    <submittedName>
        <fullName evidence="1">DUF481 domain-containing protein</fullName>
    </submittedName>
</protein>
<dbReference type="AlphaFoldDB" id="A0AA51RAR5"/>
<dbReference type="Pfam" id="PF04338">
    <property type="entry name" value="DUF481"/>
    <property type="match status" value="1"/>
</dbReference>
<name>A0AA51RAR5_9BACT</name>
<reference evidence="1 2" key="1">
    <citation type="submission" date="2023-08" db="EMBL/GenBank/DDBJ databases">
        <title>Comparative genomics and taxonomic characterization of three novel marine species of genus Marivirga.</title>
        <authorList>
            <person name="Muhammad N."/>
            <person name="Kim S.-G."/>
        </authorList>
    </citation>
    <scope>NUCLEOTIDE SEQUENCE [LARGE SCALE GENOMIC DNA]</scope>
    <source>
        <strain evidence="1 2">BDSF4-3</strain>
    </source>
</reference>
<accession>A0AA51RAR5</accession>
<dbReference type="InterPro" id="IPR007433">
    <property type="entry name" value="DUF481"/>
</dbReference>
<proteinExistence type="predicted"/>
<evidence type="ECO:0000313" key="2">
    <source>
        <dbReference type="Proteomes" id="UP001230496"/>
    </source>
</evidence>
<keyword evidence="2" id="KW-1185">Reference proteome</keyword>
<dbReference type="Proteomes" id="UP001230496">
    <property type="component" value="Chromosome"/>
</dbReference>
<gene>
    <name evidence="1" type="ORF">QYS49_38250</name>
</gene>
<dbReference type="EMBL" id="CP129971">
    <property type="protein sequence ID" value="WMN11401.1"/>
    <property type="molecule type" value="Genomic_DNA"/>
</dbReference>
<dbReference type="RefSeq" id="WP_308348538.1">
    <property type="nucleotide sequence ID" value="NZ_CP129971.1"/>
</dbReference>